<evidence type="ECO:0000313" key="1">
    <source>
        <dbReference type="EMBL" id="KNC76913.1"/>
    </source>
</evidence>
<sequence length="339" mass="37925">MNTLNLDILATLLELKSLDLRHNNAICEPSHLAVLANQMGGLGVDCPFTLRAAKSEKLHAADRDATLLRSQLTPHSTGTLRRRLALVFGDTTDPDTVDREGVVQRLLSHYERMGPRQIRRIKGIPVPQATCTALLKELDKWSAEDVNRTTPRERLNVRAQHYMILTSPAGFANPDGIKALRAKDKLAGYMRLWELAREVAVEADPEFATRYTAVAFTKNFQGSPHIDTQNIATFRGLALGDFSDGGGALAVECSANEVAYVDTRHRLGKVDGRYPHWVAPYTGTRYSVIYYQTRGEIEPRTTAVFAGESLVHEPTTYCRPEDKYYNKYNRETNTYTPAT</sequence>
<dbReference type="Proteomes" id="UP000054560">
    <property type="component" value="Unassembled WGS sequence"/>
</dbReference>
<accession>A0A0L0FLL4</accession>
<keyword evidence="2" id="KW-1185">Reference proteome</keyword>
<dbReference type="EMBL" id="KQ242918">
    <property type="protein sequence ID" value="KNC76913.1"/>
    <property type="molecule type" value="Genomic_DNA"/>
</dbReference>
<dbReference type="eggNOG" id="ENOG502S0UQ">
    <property type="taxonomic scope" value="Eukaryota"/>
</dbReference>
<dbReference type="AlphaFoldDB" id="A0A0L0FLL4"/>
<gene>
    <name evidence="1" type="ORF">SARC_10610</name>
</gene>
<name>A0A0L0FLL4_9EUKA</name>
<dbReference type="RefSeq" id="XP_014150815.1">
    <property type="nucleotide sequence ID" value="XM_014295340.1"/>
</dbReference>
<reference evidence="1 2" key="1">
    <citation type="submission" date="2011-02" db="EMBL/GenBank/DDBJ databases">
        <title>The Genome Sequence of Sphaeroforma arctica JP610.</title>
        <authorList>
            <consortium name="The Broad Institute Genome Sequencing Platform"/>
            <person name="Russ C."/>
            <person name="Cuomo C."/>
            <person name="Young S.K."/>
            <person name="Zeng Q."/>
            <person name="Gargeya S."/>
            <person name="Alvarado L."/>
            <person name="Berlin A."/>
            <person name="Chapman S.B."/>
            <person name="Chen Z."/>
            <person name="Freedman E."/>
            <person name="Gellesch M."/>
            <person name="Goldberg J."/>
            <person name="Griggs A."/>
            <person name="Gujja S."/>
            <person name="Heilman E."/>
            <person name="Heiman D."/>
            <person name="Howarth C."/>
            <person name="Mehta T."/>
            <person name="Neiman D."/>
            <person name="Pearson M."/>
            <person name="Roberts A."/>
            <person name="Saif S."/>
            <person name="Shea T."/>
            <person name="Shenoy N."/>
            <person name="Sisk P."/>
            <person name="Stolte C."/>
            <person name="Sykes S."/>
            <person name="White J."/>
            <person name="Yandava C."/>
            <person name="Burger G."/>
            <person name="Gray M.W."/>
            <person name="Holland P.W.H."/>
            <person name="King N."/>
            <person name="Lang F.B.F."/>
            <person name="Roger A.J."/>
            <person name="Ruiz-Trillo I."/>
            <person name="Haas B."/>
            <person name="Nusbaum C."/>
            <person name="Birren B."/>
        </authorList>
    </citation>
    <scope>NUCLEOTIDE SEQUENCE [LARGE SCALE GENOMIC DNA]</scope>
    <source>
        <strain evidence="1 2">JP610</strain>
    </source>
</reference>
<organism evidence="1 2">
    <name type="scientific">Sphaeroforma arctica JP610</name>
    <dbReference type="NCBI Taxonomy" id="667725"/>
    <lineage>
        <taxon>Eukaryota</taxon>
        <taxon>Ichthyosporea</taxon>
        <taxon>Ichthyophonida</taxon>
        <taxon>Sphaeroforma</taxon>
    </lineage>
</organism>
<protein>
    <submittedName>
        <fullName evidence="1">Uncharacterized protein</fullName>
    </submittedName>
</protein>
<proteinExistence type="predicted"/>
<dbReference type="GeneID" id="25911114"/>
<dbReference type="OrthoDB" id="10266892at2759"/>
<evidence type="ECO:0000313" key="2">
    <source>
        <dbReference type="Proteomes" id="UP000054560"/>
    </source>
</evidence>